<name>E1RD39_METP4</name>
<dbReference type="STRING" id="679926.Mpet_1176"/>
<dbReference type="AlphaFoldDB" id="E1RD39"/>
<dbReference type="Proteomes" id="UP000006565">
    <property type="component" value="Chromosome"/>
</dbReference>
<dbReference type="OrthoDB" id="108650at2157"/>
<accession>E1RD39</accession>
<dbReference type="EMBL" id="CP002117">
    <property type="protein sequence ID" value="ADN35939.1"/>
    <property type="molecule type" value="Genomic_DNA"/>
</dbReference>
<evidence type="ECO:0000313" key="2">
    <source>
        <dbReference type="Proteomes" id="UP000006565"/>
    </source>
</evidence>
<proteinExistence type="predicted"/>
<sequence>MSKYSVRIVQLLSDDSFIISMHARVRMFERNVSTDDLVILLKNGEIIEEYSDDQPCPSVLMLGYINNQPYHLVVGFCEDHLRIITVYVPDEYHWIEYKIRRKSE</sequence>
<protein>
    <recommendedName>
        <fullName evidence="3">DUF4258 domain-containing protein</fullName>
    </recommendedName>
</protein>
<evidence type="ECO:0000313" key="1">
    <source>
        <dbReference type="EMBL" id="ADN35939.1"/>
    </source>
</evidence>
<dbReference type="KEGG" id="mpi:Mpet_1176"/>
<evidence type="ECO:0008006" key="3">
    <source>
        <dbReference type="Google" id="ProtNLM"/>
    </source>
</evidence>
<gene>
    <name evidence="1" type="ordered locus">Mpet_1176</name>
</gene>
<dbReference type="eggNOG" id="arCOG07672">
    <property type="taxonomic scope" value="Archaea"/>
</dbReference>
<dbReference type="Pfam" id="PF14076">
    <property type="entry name" value="DUF4258"/>
    <property type="match status" value="1"/>
</dbReference>
<dbReference type="InterPro" id="IPR025354">
    <property type="entry name" value="DUF4258"/>
</dbReference>
<dbReference type="HOGENOM" id="CLU_161787_0_0_2"/>
<organism evidence="1 2">
    <name type="scientific">Methanolacinia petrolearia (strain DSM 11571 / OCM 486 / SEBR 4847)</name>
    <name type="common">Methanoplanus petrolearius</name>
    <dbReference type="NCBI Taxonomy" id="679926"/>
    <lineage>
        <taxon>Archaea</taxon>
        <taxon>Methanobacteriati</taxon>
        <taxon>Methanobacteriota</taxon>
        <taxon>Stenosarchaea group</taxon>
        <taxon>Methanomicrobia</taxon>
        <taxon>Methanomicrobiales</taxon>
        <taxon>Methanomicrobiaceae</taxon>
        <taxon>Methanolacinia</taxon>
    </lineage>
</organism>
<keyword evidence="2" id="KW-1185">Reference proteome</keyword>
<reference evidence="1 2" key="1">
    <citation type="journal article" date="2010" name="Stand. Genomic Sci.">
        <title>Complete genome sequence of Methanoplanus petrolearius type strain (SEBR 4847).</title>
        <authorList>
            <person name="Brambilla E."/>
            <person name="Djao O.D."/>
            <person name="Daligault H."/>
            <person name="Lapidus A."/>
            <person name="Lucas S."/>
            <person name="Hammon N."/>
            <person name="Nolan M."/>
            <person name="Tice H."/>
            <person name="Cheng J.F."/>
            <person name="Han C."/>
            <person name="Tapia R."/>
            <person name="Goodwin L."/>
            <person name="Pitluck S."/>
            <person name="Liolios K."/>
            <person name="Ivanova N."/>
            <person name="Mavromatis K."/>
            <person name="Mikhailova N."/>
            <person name="Pati A."/>
            <person name="Chen A."/>
            <person name="Palaniappan K."/>
            <person name="Land M."/>
            <person name="Hauser L."/>
            <person name="Chang Y.J."/>
            <person name="Jeffries C.D."/>
            <person name="Rohde M."/>
            <person name="Spring S."/>
            <person name="Sikorski J."/>
            <person name="Goker M."/>
            <person name="Woyke T."/>
            <person name="Bristow J."/>
            <person name="Eisen J.A."/>
            <person name="Markowitz V."/>
            <person name="Hugenholtz P."/>
            <person name="Kyrpides N.C."/>
            <person name="Klenk H.P."/>
        </authorList>
    </citation>
    <scope>NUCLEOTIDE SEQUENCE [LARGE SCALE GENOMIC DNA]</scope>
    <source>
        <strain evidence="2">DSM 11571 / OCM 486 / SEBR 4847</strain>
    </source>
</reference>